<dbReference type="InterPro" id="IPR002034">
    <property type="entry name" value="AIPM/Hcit_synth_CS"/>
</dbReference>
<dbReference type="Pfam" id="PF22617">
    <property type="entry name" value="HCS_D2"/>
    <property type="match status" value="1"/>
</dbReference>
<evidence type="ECO:0000256" key="4">
    <source>
        <dbReference type="ARBA" id="ARBA00020735"/>
    </source>
</evidence>
<comment type="catalytic activity">
    <reaction evidence="6 8">
        <text>acetyl-CoA + 2-oxoglutarate + H2O = (2R)-homocitrate + CoA + H(+)</text>
        <dbReference type="Rhea" id="RHEA:12929"/>
        <dbReference type="ChEBI" id="CHEBI:15377"/>
        <dbReference type="ChEBI" id="CHEBI:15378"/>
        <dbReference type="ChEBI" id="CHEBI:16810"/>
        <dbReference type="ChEBI" id="CHEBI:57287"/>
        <dbReference type="ChEBI" id="CHEBI:57288"/>
        <dbReference type="ChEBI" id="CHEBI:58884"/>
        <dbReference type="EC" id="2.3.3.14"/>
    </reaction>
</comment>
<dbReference type="InterPro" id="IPR054691">
    <property type="entry name" value="LeuA/HCS_post-cat"/>
</dbReference>
<dbReference type="CDD" id="cd07939">
    <property type="entry name" value="DRE_TIM_NifV"/>
    <property type="match status" value="1"/>
</dbReference>
<dbReference type="STRING" id="579138.Zymop_1299"/>
<reference evidence="10 11" key="1">
    <citation type="journal article" date="2011" name="J. Bacteriol.">
        <title>Genome sequence of the ethanol-producing Zymomonas mobilis subsp. pomaceae lectotype strain ATCC 29192.</title>
        <authorList>
            <person name="Kouvelis V.N."/>
            <person name="Davenport K.W."/>
            <person name="Brettin T.S."/>
            <person name="Bruce D."/>
            <person name="Detter C."/>
            <person name="Han C.S."/>
            <person name="Nolan M."/>
            <person name="Tapia R."/>
            <person name="Damoulaki A."/>
            <person name="Kyrpides N.C."/>
            <person name="Typas M.A."/>
            <person name="Pappas K.M."/>
        </authorList>
    </citation>
    <scope>NUCLEOTIDE SEQUENCE [LARGE SCALE GENOMIC DNA]</scope>
    <source>
        <strain evidence="11">ATCC 29192 / DSM 22645 / JCM 10191 / CCUG 17912 / NBRC 13757 / NCIMB 11200 / NRRL B-4491 / Barker I</strain>
    </source>
</reference>
<dbReference type="InterPro" id="IPR000891">
    <property type="entry name" value="PYR_CT"/>
</dbReference>
<keyword evidence="5 7" id="KW-0808">Transferase</keyword>
<dbReference type="PATRIC" id="fig|579138.3.peg.1377"/>
<feature type="domain" description="Pyruvate carboxyltransferase" evidence="9">
    <location>
        <begin position="9"/>
        <end position="261"/>
    </location>
</feature>
<dbReference type="HOGENOM" id="CLU_022158_4_2_5"/>
<evidence type="ECO:0000256" key="7">
    <source>
        <dbReference type="RuleBase" id="RU003523"/>
    </source>
</evidence>
<dbReference type="Proteomes" id="UP000000491">
    <property type="component" value="Chromosome"/>
</dbReference>
<accession>F8EUP4</accession>
<dbReference type="InterPro" id="IPR013477">
    <property type="entry name" value="NifV/FrbC"/>
</dbReference>
<dbReference type="NCBIfam" id="TIGR02660">
    <property type="entry name" value="nifV_homocitr"/>
    <property type="match status" value="1"/>
</dbReference>
<dbReference type="GO" id="GO:0019752">
    <property type="term" value="P:carboxylic acid metabolic process"/>
    <property type="evidence" value="ECO:0007669"/>
    <property type="project" value="UniProtKB-UniRule"/>
</dbReference>
<evidence type="ECO:0000256" key="2">
    <source>
        <dbReference type="ARBA" id="ARBA00006154"/>
    </source>
</evidence>
<dbReference type="EC" id="2.3.3.14" evidence="3 8"/>
<keyword evidence="8" id="KW-0535">Nitrogen fixation</keyword>
<dbReference type="Gene3D" id="1.10.238.260">
    <property type="match status" value="1"/>
</dbReference>
<dbReference type="PROSITE" id="PS00815">
    <property type="entry name" value="AIPM_HOMOCIT_SYNTH_1"/>
    <property type="match status" value="1"/>
</dbReference>
<dbReference type="GO" id="GO:0004410">
    <property type="term" value="F:homocitrate synthase activity"/>
    <property type="evidence" value="ECO:0007669"/>
    <property type="project" value="UniProtKB-UniRule"/>
</dbReference>
<organism evidence="10 11">
    <name type="scientific">Zymomonas mobilis subsp. pomaceae (strain ATCC 29192 / DSM 22645 / JCM 10191 / CCUG 17912 / NBRC 13757 / NCIMB 11200 / NRRL B-4491 / Barker I)</name>
    <dbReference type="NCBI Taxonomy" id="579138"/>
    <lineage>
        <taxon>Bacteria</taxon>
        <taxon>Pseudomonadati</taxon>
        <taxon>Pseudomonadota</taxon>
        <taxon>Alphaproteobacteria</taxon>
        <taxon>Sphingomonadales</taxon>
        <taxon>Zymomonadaceae</taxon>
        <taxon>Zymomonas</taxon>
    </lineage>
</organism>
<dbReference type="PANTHER" id="PTHR42880:SF1">
    <property type="entry name" value="ISOPROPYLMALATE_HOMOCITRATE_CITRAMALATE SYNTHASE FAMILY PROTEIN"/>
    <property type="match status" value="1"/>
</dbReference>
<evidence type="ECO:0000259" key="9">
    <source>
        <dbReference type="PROSITE" id="PS50991"/>
    </source>
</evidence>
<dbReference type="InterPro" id="IPR013785">
    <property type="entry name" value="Aldolase_TIM"/>
</dbReference>
<dbReference type="KEGG" id="zmp:Zymop_1299"/>
<gene>
    <name evidence="10" type="ordered locus">Zymop_1299</name>
</gene>
<proteinExistence type="inferred from homology"/>
<dbReference type="eggNOG" id="COG0119">
    <property type="taxonomic scope" value="Bacteria"/>
</dbReference>
<evidence type="ECO:0000256" key="3">
    <source>
        <dbReference type="ARBA" id="ARBA00012974"/>
    </source>
</evidence>
<evidence type="ECO:0000256" key="6">
    <source>
        <dbReference type="ARBA" id="ARBA00048019"/>
    </source>
</evidence>
<dbReference type="EMBL" id="CP002865">
    <property type="protein sequence ID" value="AEI38190.1"/>
    <property type="molecule type" value="Genomic_DNA"/>
</dbReference>
<sequence length="390" mass="42157">MSPNNDRRLIINDTTLRDGEQAPGVAFTLSEKLAIAKALDEAGIDEIEAGIPAMGAAERDAIIKIRQQVSHARIIPWCRMTRHDVDLALQTGVETVHLSVSSSPQQMAAKFPDLSPEALLSMTRDVIGYARDKGVNVSVGAEDSSRAELPFLIDLLGVITEAGAFRLRFADTLGVLDPFTTYEIIKKLRENTMLDIEFHGHDDMGLATANSLAAIKGGATGVSVTVLGLGERAGNAALEQIVVAACRFLDKKTGVRTEHLGSLAHCVAQAAGRAIPADKAIVGDSVFRHESGIHVSGLLRDPSTYEALDPTQFGRNREIVLGKHSGRAAMRHALELLGIKSEEKITEALLAEVRSRAIQNKRTVKLEEVADLYTRLIQQQVIPLTPESQN</sequence>
<dbReference type="Pfam" id="PF00682">
    <property type="entry name" value="HMGL-like"/>
    <property type="match status" value="1"/>
</dbReference>
<evidence type="ECO:0000313" key="11">
    <source>
        <dbReference type="Proteomes" id="UP000000491"/>
    </source>
</evidence>
<name>F8EUP4_ZYMMT</name>
<evidence type="ECO:0000256" key="1">
    <source>
        <dbReference type="ARBA" id="ARBA00003050"/>
    </source>
</evidence>
<dbReference type="AlphaFoldDB" id="F8EUP4"/>
<dbReference type="GO" id="GO:0009399">
    <property type="term" value="P:nitrogen fixation"/>
    <property type="evidence" value="ECO:0007669"/>
    <property type="project" value="UniProtKB-UniRule"/>
</dbReference>
<evidence type="ECO:0000256" key="8">
    <source>
        <dbReference type="RuleBase" id="RU367143"/>
    </source>
</evidence>
<comment type="function">
    <text evidence="1 8">This protein is a Fe-Mo-cofactor biosynthetic component.</text>
</comment>
<dbReference type="SUPFAM" id="SSF51569">
    <property type="entry name" value="Aldolase"/>
    <property type="match status" value="1"/>
</dbReference>
<protein>
    <recommendedName>
        <fullName evidence="4 8">Homocitrate synthase</fullName>
        <ecNumber evidence="3 8">2.3.3.14</ecNumber>
    </recommendedName>
</protein>
<dbReference type="Gene3D" id="3.20.20.70">
    <property type="entry name" value="Aldolase class I"/>
    <property type="match status" value="1"/>
</dbReference>
<dbReference type="PROSITE" id="PS50991">
    <property type="entry name" value="PYR_CT"/>
    <property type="match status" value="1"/>
</dbReference>
<comment type="similarity">
    <text evidence="2 7">Belongs to the alpha-IPM synthase/homocitrate synthase family.</text>
</comment>
<evidence type="ECO:0000313" key="10">
    <source>
        <dbReference type="EMBL" id="AEI38190.1"/>
    </source>
</evidence>
<dbReference type="PROSITE" id="PS00816">
    <property type="entry name" value="AIPM_HOMOCIT_SYNTH_2"/>
    <property type="match status" value="1"/>
</dbReference>
<dbReference type="RefSeq" id="WP_013934585.1">
    <property type="nucleotide sequence ID" value="NC_015709.1"/>
</dbReference>
<evidence type="ECO:0000256" key="5">
    <source>
        <dbReference type="ARBA" id="ARBA00022679"/>
    </source>
</evidence>
<dbReference type="PANTHER" id="PTHR42880">
    <property type="entry name" value="HOMOCITRATE SYNTHASE"/>
    <property type="match status" value="1"/>
</dbReference>